<dbReference type="PROSITE" id="PS50089">
    <property type="entry name" value="ZF_RING_2"/>
    <property type="match status" value="1"/>
</dbReference>
<evidence type="ECO:0000259" key="15">
    <source>
        <dbReference type="PROSITE" id="PS50089"/>
    </source>
</evidence>
<evidence type="ECO:0000256" key="1">
    <source>
        <dbReference type="ARBA" id="ARBA00004123"/>
    </source>
</evidence>
<dbReference type="Ensembl" id="ENSORLT00015024997.1">
    <property type="protein sequence ID" value="ENSORLP00015032731.1"/>
    <property type="gene ID" value="ENSORLG00015017790.1"/>
</dbReference>
<reference evidence="17" key="3">
    <citation type="submission" date="2025-08" db="UniProtKB">
        <authorList>
            <consortium name="Ensembl"/>
        </authorList>
    </citation>
    <scope>IDENTIFICATION</scope>
    <source>
        <strain evidence="17">HSOK</strain>
    </source>
</reference>
<feature type="compositionally biased region" description="Basic and acidic residues" evidence="14">
    <location>
        <begin position="777"/>
        <end position="791"/>
    </location>
</feature>
<dbReference type="InterPro" id="IPR031099">
    <property type="entry name" value="BRCA1-associated"/>
</dbReference>
<evidence type="ECO:0000256" key="12">
    <source>
        <dbReference type="ARBA" id="ARBA00031556"/>
    </source>
</evidence>
<dbReference type="Gene3D" id="3.40.50.10190">
    <property type="entry name" value="BRCT domain"/>
    <property type="match status" value="2"/>
</dbReference>
<feature type="compositionally biased region" description="Low complexity" evidence="14">
    <location>
        <begin position="856"/>
        <end position="869"/>
    </location>
</feature>
<proteinExistence type="predicted"/>
<feature type="compositionally biased region" description="Low complexity" evidence="14">
    <location>
        <begin position="720"/>
        <end position="733"/>
    </location>
</feature>
<dbReference type="PANTHER" id="PTHR13763">
    <property type="entry name" value="BREAST CANCER TYPE 1 SUSCEPTIBILITY PROTEIN BRCA1"/>
    <property type="match status" value="1"/>
</dbReference>
<feature type="region of interest" description="Disordered" evidence="14">
    <location>
        <begin position="311"/>
        <end position="504"/>
    </location>
</feature>
<feature type="domain" description="BRCT" evidence="16">
    <location>
        <begin position="1078"/>
        <end position="1167"/>
    </location>
</feature>
<evidence type="ECO:0000313" key="18">
    <source>
        <dbReference type="Proteomes" id="UP000265200"/>
    </source>
</evidence>
<feature type="compositionally biased region" description="Basic residues" evidence="14">
    <location>
        <begin position="490"/>
        <end position="504"/>
    </location>
</feature>
<keyword evidence="9" id="KW-0234">DNA repair</keyword>
<reference evidence="17" key="4">
    <citation type="submission" date="2025-09" db="UniProtKB">
        <authorList>
            <consortium name="Ensembl"/>
        </authorList>
    </citation>
    <scope>IDENTIFICATION</scope>
    <source>
        <strain evidence="17">HSOK</strain>
    </source>
</reference>
<evidence type="ECO:0000256" key="11">
    <source>
        <dbReference type="ARBA" id="ARBA00023306"/>
    </source>
</evidence>
<feature type="compositionally biased region" description="Basic and acidic residues" evidence="14">
    <location>
        <begin position="320"/>
        <end position="332"/>
    </location>
</feature>
<keyword evidence="10" id="KW-0539">Nucleus</keyword>
<name>A0A3P9JL73_ORYLA</name>
<evidence type="ECO:0000256" key="8">
    <source>
        <dbReference type="ARBA" id="ARBA00022833"/>
    </source>
</evidence>
<keyword evidence="3" id="KW-0158">Chromosome</keyword>
<evidence type="ECO:0000256" key="9">
    <source>
        <dbReference type="ARBA" id="ARBA00023204"/>
    </source>
</evidence>
<dbReference type="Gene3D" id="3.30.40.10">
    <property type="entry name" value="Zinc/RING finger domain, C3HC4 (zinc finger)"/>
    <property type="match status" value="1"/>
</dbReference>
<dbReference type="SMART" id="SM00184">
    <property type="entry name" value="RING"/>
    <property type="match status" value="1"/>
</dbReference>
<evidence type="ECO:0000256" key="4">
    <source>
        <dbReference type="ARBA" id="ARBA00022723"/>
    </source>
</evidence>
<feature type="compositionally biased region" description="Acidic residues" evidence="14">
    <location>
        <begin position="260"/>
        <end position="272"/>
    </location>
</feature>
<keyword evidence="11" id="KW-0131">Cell cycle</keyword>
<evidence type="ECO:0000256" key="2">
    <source>
        <dbReference type="ARBA" id="ARBA00004286"/>
    </source>
</evidence>
<dbReference type="InterPro" id="IPR013083">
    <property type="entry name" value="Znf_RING/FYVE/PHD"/>
</dbReference>
<feature type="domain" description="BRCT" evidence="16">
    <location>
        <begin position="1188"/>
        <end position="1284"/>
    </location>
</feature>
<evidence type="ECO:0000256" key="10">
    <source>
        <dbReference type="ARBA" id="ARBA00023242"/>
    </source>
</evidence>
<dbReference type="PROSITE" id="PS50172">
    <property type="entry name" value="BRCT"/>
    <property type="match status" value="2"/>
</dbReference>
<keyword evidence="8" id="KW-0862">Zinc</keyword>
<dbReference type="SUPFAM" id="SSF52113">
    <property type="entry name" value="BRCT domain"/>
    <property type="match status" value="2"/>
</dbReference>
<dbReference type="PROSITE" id="PS00518">
    <property type="entry name" value="ZF_RING_1"/>
    <property type="match status" value="1"/>
</dbReference>
<feature type="domain" description="RING-type" evidence="15">
    <location>
        <begin position="22"/>
        <end position="64"/>
    </location>
</feature>
<feature type="compositionally biased region" description="Basic and acidic residues" evidence="14">
    <location>
        <begin position="649"/>
        <end position="658"/>
    </location>
</feature>
<dbReference type="InterPro" id="IPR017907">
    <property type="entry name" value="Znf_RING_CS"/>
</dbReference>
<organism evidence="17 18">
    <name type="scientific">Oryzias latipes</name>
    <name type="common">Japanese rice fish</name>
    <name type="synonym">Japanese killifish</name>
    <dbReference type="NCBI Taxonomy" id="8090"/>
    <lineage>
        <taxon>Eukaryota</taxon>
        <taxon>Metazoa</taxon>
        <taxon>Chordata</taxon>
        <taxon>Craniata</taxon>
        <taxon>Vertebrata</taxon>
        <taxon>Euteleostomi</taxon>
        <taxon>Actinopterygii</taxon>
        <taxon>Neopterygii</taxon>
        <taxon>Teleostei</taxon>
        <taxon>Neoteleostei</taxon>
        <taxon>Acanthomorphata</taxon>
        <taxon>Ovalentaria</taxon>
        <taxon>Atherinomorphae</taxon>
        <taxon>Beloniformes</taxon>
        <taxon>Adrianichthyidae</taxon>
        <taxon>Oryziinae</taxon>
        <taxon>Oryzias</taxon>
    </lineage>
</organism>
<feature type="compositionally biased region" description="Low complexity" evidence="14">
    <location>
        <begin position="895"/>
        <end position="907"/>
    </location>
</feature>
<evidence type="ECO:0000259" key="16">
    <source>
        <dbReference type="PROSITE" id="PS50172"/>
    </source>
</evidence>
<feature type="region of interest" description="Disordered" evidence="14">
    <location>
        <begin position="826"/>
        <end position="918"/>
    </location>
</feature>
<dbReference type="GO" id="GO:0008270">
    <property type="term" value="F:zinc ion binding"/>
    <property type="evidence" value="ECO:0007669"/>
    <property type="project" value="UniProtKB-KW"/>
</dbReference>
<dbReference type="SUPFAM" id="SSF57850">
    <property type="entry name" value="RING/U-box"/>
    <property type="match status" value="1"/>
</dbReference>
<evidence type="ECO:0000256" key="5">
    <source>
        <dbReference type="ARBA" id="ARBA00022737"/>
    </source>
</evidence>
<dbReference type="GO" id="GO:0005694">
    <property type="term" value="C:chromosome"/>
    <property type="evidence" value="ECO:0007669"/>
    <property type="project" value="UniProtKB-SubCell"/>
</dbReference>
<dbReference type="GO" id="GO:0005634">
    <property type="term" value="C:nucleus"/>
    <property type="evidence" value="ECO:0007669"/>
    <property type="project" value="UniProtKB-SubCell"/>
</dbReference>
<feature type="region of interest" description="Disordered" evidence="14">
    <location>
        <begin position="1057"/>
        <end position="1078"/>
    </location>
</feature>
<sequence>MKTPKSSDVRKGIADLWETLQCPICLDLMAVPVSTKCDHKFCKFCMTKLLDSSKQNGASCPVCKSKITRRSLRESPSFQKLVTGLQDIIQAYERDTGTNYFTGLINQKKPSSLSGETPDVENADQDISHSHSSTIAAQSDFAKLMGLEDSAPLGTEHECVDSGLGDAPPTSDKKLSSPTHSCEPTVNVRKVGLTHKTRKRKKSSNLMKASSDPESTQDEPLRKSSRKKKRKDLEPDQILEEKKKKSLEKVAEWLLKVPVDEEQPPEEAEDSDSASSASTIDLKAHNSDLNAKREDRAKALEDQVFGAVYRRRGTRSTSPLRKDFEELDDSRPEQQGGLKKVEEKQAAEEMNVFKRGEEMEVVEENGLNLSADELEKEEGKWEVPHFSPDAMQQKNEKTQRRSRSPLQDVDLDLKVQLRAQSEGHEQKTTDGRKERNARFKKGQPTKVPPLVLVAAHNGGSSSPKTGERSEEVQVQIENYPSSEDQETPIRRRSSRRSKRLQLSSKKFHNKVNFKVCPPDKWTKMPVDSLKSENATQRNGCVYQQELCGIESMDFCLKTAEEPQLLSEADASVVSNSISPSAVDPALREEKPKRGPLVGEPQMENEEKNDSELDTEQLLRSFKSAKRKSFHLGPPSMKKNRSDKEEETSTDGKEARCGDSDLSQQQKPETEKSSCSDLIPPSVSPIQTRRTAIEKQDQVVQASITDDLPSDQEAFARKSTLKSSQSSNLSPNEVSKWDKESSPLSVVPQVGEAGLIFRAVQREETQLPLTAEGQPDGHSGDASKVPETRNESPESYLPGTCRSNAAKHAFLPEYSLTPDGLVDSLVEHETSADASGDVSTHSFVNTKLKKKRAQRLESSSESNGSGAEAELPTLKEIFGNAAGNQREAEGCEEAEGPAVEAAEPCAEPCPSPDSQASVDLFGTPEECEVPVNDTSVSIESSQFSSEILVTQQKIEMQKELVRLEKLMALVSEVLQEKEENPAQNLPPDSRQINKVTSPDADPSLRSDQDPVQGSDRMDIPGGAEDPKRVSSDEKVAIEVAVSSHGDATEMATRTAQKSILPPHGQDDKENTSPPKAGAKGKLVFVSSGLGPTEQIMVKKFAKRIGARVVSRVTSEVTHVVMRTDDQLVCERTLKYFLGIAGRKWVVSFQWISESFKQKNLLDESLFEVRGDVVNGPNHCGPQRGRTAEDHNLLLKGFKLCFQGSFTDMTTDEMELMVELCGATVVKDPLFFDSKQPHQLVIVQPRSDASSSTYSSLARKATVVTRGWLLDTVATYTVQNYKNYTIYGRENPSICS</sequence>
<evidence type="ECO:0000256" key="3">
    <source>
        <dbReference type="ARBA" id="ARBA00022454"/>
    </source>
</evidence>
<dbReference type="FunFam" id="3.40.50.10190:FF:000006">
    <property type="entry name" value="Breast cancer type 1 susceptibility protein homolog"/>
    <property type="match status" value="1"/>
</dbReference>
<feature type="compositionally biased region" description="Basic residues" evidence="14">
    <location>
        <begin position="192"/>
        <end position="203"/>
    </location>
</feature>
<evidence type="ECO:0000256" key="6">
    <source>
        <dbReference type="ARBA" id="ARBA00022763"/>
    </source>
</evidence>
<reference evidence="17 18" key="2">
    <citation type="submission" date="2017-04" db="EMBL/GenBank/DDBJ databases">
        <title>CpG methylation of centromeres and impact of large insertions on vertebrate speciation.</title>
        <authorList>
            <person name="Ichikawa K."/>
            <person name="Yoshimura J."/>
            <person name="Morishita S."/>
        </authorList>
    </citation>
    <scope>NUCLEOTIDE SEQUENCE</scope>
    <source>
        <strain evidence="17 18">HSOK</strain>
    </source>
</reference>
<feature type="region of interest" description="Disordered" evidence="14">
    <location>
        <begin position="763"/>
        <end position="800"/>
    </location>
</feature>
<dbReference type="Proteomes" id="UP000265200">
    <property type="component" value="Chromosome 19"/>
</dbReference>
<dbReference type="InterPro" id="IPR036420">
    <property type="entry name" value="BRCT_dom_sf"/>
</dbReference>
<feature type="region of interest" description="Disordered" evidence="14">
    <location>
        <begin position="975"/>
        <end position="1032"/>
    </location>
</feature>
<dbReference type="SMART" id="SM00292">
    <property type="entry name" value="BRCT"/>
    <property type="match status" value="2"/>
</dbReference>
<keyword evidence="5" id="KW-0677">Repeat</keyword>
<dbReference type="Pfam" id="PF00097">
    <property type="entry name" value="zf-C3HC4"/>
    <property type="match status" value="1"/>
</dbReference>
<evidence type="ECO:0000313" key="17">
    <source>
        <dbReference type="Ensembl" id="ENSORLP00015032731.1"/>
    </source>
</evidence>
<dbReference type="PANTHER" id="PTHR13763:SF0">
    <property type="entry name" value="BREAST CANCER TYPE 1 SUSCEPTIBILITY PROTEIN"/>
    <property type="match status" value="1"/>
</dbReference>
<dbReference type="InterPro" id="IPR001357">
    <property type="entry name" value="BRCT_dom"/>
</dbReference>
<keyword evidence="7 13" id="KW-0863">Zinc-finger</keyword>
<dbReference type="InterPro" id="IPR018957">
    <property type="entry name" value="Znf_C3HC4_RING-type"/>
</dbReference>
<feature type="compositionally biased region" description="Basic and acidic residues" evidence="14">
    <location>
        <begin position="231"/>
        <end position="251"/>
    </location>
</feature>
<dbReference type="Pfam" id="PF00533">
    <property type="entry name" value="BRCT"/>
    <property type="match status" value="2"/>
</dbReference>
<evidence type="ECO:0000256" key="13">
    <source>
        <dbReference type="PROSITE-ProRule" id="PRU00175"/>
    </source>
</evidence>
<feature type="region of interest" description="Disordered" evidence="14">
    <location>
        <begin position="154"/>
        <end position="298"/>
    </location>
</feature>
<protein>
    <recommendedName>
        <fullName evidence="12">RING-type E3 ubiquitin transferase BRCA1</fullName>
    </recommendedName>
</protein>
<keyword evidence="4" id="KW-0479">Metal-binding</keyword>
<dbReference type="GO" id="GO:0006281">
    <property type="term" value="P:DNA repair"/>
    <property type="evidence" value="ECO:0007669"/>
    <property type="project" value="UniProtKB-KW"/>
</dbReference>
<reference key="1">
    <citation type="journal article" date="2007" name="Nature">
        <title>The medaka draft genome and insights into vertebrate genome evolution.</title>
        <authorList>
            <person name="Kasahara M."/>
            <person name="Naruse K."/>
            <person name="Sasaki S."/>
            <person name="Nakatani Y."/>
            <person name="Qu W."/>
            <person name="Ahsan B."/>
            <person name="Yamada T."/>
            <person name="Nagayasu Y."/>
            <person name="Doi K."/>
            <person name="Kasai Y."/>
            <person name="Jindo T."/>
            <person name="Kobayashi D."/>
            <person name="Shimada A."/>
            <person name="Toyoda A."/>
            <person name="Kuroki Y."/>
            <person name="Fujiyama A."/>
            <person name="Sasaki T."/>
            <person name="Shimizu A."/>
            <person name="Asakawa S."/>
            <person name="Shimizu N."/>
            <person name="Hashimoto S."/>
            <person name="Yang J."/>
            <person name="Lee Y."/>
            <person name="Matsushima K."/>
            <person name="Sugano S."/>
            <person name="Sakaizumi M."/>
            <person name="Narita T."/>
            <person name="Ohishi K."/>
            <person name="Haga S."/>
            <person name="Ohta F."/>
            <person name="Nomoto H."/>
            <person name="Nogata K."/>
            <person name="Morishita T."/>
            <person name="Endo T."/>
            <person name="Shin-I T."/>
            <person name="Takeda H."/>
            <person name="Morishita S."/>
            <person name="Kohara Y."/>
        </authorList>
    </citation>
    <scope>NUCLEOTIDE SEQUENCE [LARGE SCALE GENOMIC DNA]</scope>
    <source>
        <strain>Hd-rR</strain>
    </source>
</reference>
<feature type="compositionally biased region" description="Polar residues" evidence="14">
    <location>
        <begin position="204"/>
        <end position="214"/>
    </location>
</feature>
<comment type="subcellular location">
    <subcellularLocation>
        <location evidence="2">Chromosome</location>
    </subcellularLocation>
    <subcellularLocation>
        <location evidence="1">Nucleus</location>
    </subcellularLocation>
</comment>
<feature type="region of interest" description="Disordered" evidence="14">
    <location>
        <begin position="568"/>
        <end position="744"/>
    </location>
</feature>
<keyword evidence="6" id="KW-0227">DNA damage</keyword>
<feature type="compositionally biased region" description="Basic and acidic residues" evidence="14">
    <location>
        <begin position="1023"/>
        <end position="1032"/>
    </location>
</feature>
<feature type="compositionally biased region" description="Basic and acidic residues" evidence="14">
    <location>
        <begin position="339"/>
        <end position="358"/>
    </location>
</feature>
<dbReference type="PIRSF" id="PIRSF001734">
    <property type="entry name" value="BRCA1"/>
    <property type="match status" value="1"/>
</dbReference>
<accession>A0A3P9JL73</accession>
<dbReference type="CDD" id="cd16498">
    <property type="entry name" value="RING-HC_BRCA1"/>
    <property type="match status" value="1"/>
</dbReference>
<feature type="region of interest" description="Disordered" evidence="14">
    <location>
        <begin position="107"/>
        <end position="134"/>
    </location>
</feature>
<feature type="compositionally biased region" description="Basic and acidic residues" evidence="14">
    <location>
        <begin position="411"/>
        <end position="437"/>
    </location>
</feature>
<evidence type="ECO:0000256" key="7">
    <source>
        <dbReference type="ARBA" id="ARBA00022771"/>
    </source>
</evidence>
<dbReference type="InterPro" id="IPR001841">
    <property type="entry name" value="Znf_RING"/>
</dbReference>
<evidence type="ECO:0000256" key="14">
    <source>
        <dbReference type="SAM" id="MobiDB-lite"/>
    </source>
</evidence>
<feature type="compositionally biased region" description="Basic and acidic residues" evidence="14">
    <location>
        <begin position="282"/>
        <end position="298"/>
    </location>
</feature>